<evidence type="ECO:0000256" key="1">
    <source>
        <dbReference type="ARBA" id="ARBA00001585"/>
    </source>
</evidence>
<comment type="similarity">
    <text evidence="3 11 13">Belongs to the peptidase S33 family.</text>
</comment>
<evidence type="ECO:0000256" key="9">
    <source>
        <dbReference type="ARBA" id="ARBA00022801"/>
    </source>
</evidence>
<dbReference type="Gene3D" id="3.40.50.1820">
    <property type="entry name" value="alpha/beta hydrolase"/>
    <property type="match status" value="1"/>
</dbReference>
<evidence type="ECO:0000313" key="15">
    <source>
        <dbReference type="EMBL" id="QHC34643.1"/>
    </source>
</evidence>
<evidence type="ECO:0000256" key="4">
    <source>
        <dbReference type="ARBA" id="ARBA00012568"/>
    </source>
</evidence>
<protein>
    <recommendedName>
        <fullName evidence="5 11">Proline iminopeptidase</fullName>
        <shortName evidence="11">PIP</shortName>
        <ecNumber evidence="4 11">3.4.11.5</ecNumber>
    </recommendedName>
    <alternativeName>
        <fullName evidence="10 11">Prolyl aminopeptidase</fullName>
    </alternativeName>
</protein>
<dbReference type="Pfam" id="PF00561">
    <property type="entry name" value="Abhydrolase_1"/>
    <property type="match status" value="1"/>
</dbReference>
<accession>A0A857FK89</accession>
<dbReference type="Proteomes" id="UP000464674">
    <property type="component" value="Chromosome"/>
</dbReference>
<feature type="active site" description="Proton donor" evidence="12">
    <location>
        <position position="295"/>
    </location>
</feature>
<gene>
    <name evidence="15" type="primary">pip</name>
    <name evidence="15" type="ORF">FMA36_03185</name>
</gene>
<dbReference type="EMBL" id="CP041348">
    <property type="protein sequence ID" value="QHC34643.1"/>
    <property type="molecule type" value="Genomic_DNA"/>
</dbReference>
<name>A0A857FK89_KOMXY</name>
<evidence type="ECO:0000313" key="16">
    <source>
        <dbReference type="Proteomes" id="UP000464674"/>
    </source>
</evidence>
<evidence type="ECO:0000256" key="11">
    <source>
        <dbReference type="PIRNR" id="PIRNR006431"/>
    </source>
</evidence>
<dbReference type="GO" id="GO:0005737">
    <property type="term" value="C:cytoplasm"/>
    <property type="evidence" value="ECO:0007669"/>
    <property type="project" value="UniProtKB-SubCell"/>
</dbReference>
<dbReference type="AlphaFoldDB" id="A0A857FK89"/>
<dbReference type="PRINTS" id="PR00111">
    <property type="entry name" value="ABHYDROLASE"/>
</dbReference>
<proteinExistence type="inferred from homology"/>
<dbReference type="PANTHER" id="PTHR43722:SF1">
    <property type="entry name" value="PROLINE IMINOPEPTIDASE"/>
    <property type="match status" value="1"/>
</dbReference>
<evidence type="ECO:0000259" key="14">
    <source>
        <dbReference type="Pfam" id="PF00561"/>
    </source>
</evidence>
<keyword evidence="7 11" id="KW-0963">Cytoplasm</keyword>
<evidence type="ECO:0000256" key="10">
    <source>
        <dbReference type="ARBA" id="ARBA00029605"/>
    </source>
</evidence>
<dbReference type="InterPro" id="IPR005944">
    <property type="entry name" value="Pro_iminopeptidase"/>
</dbReference>
<organism evidence="15 16">
    <name type="scientific">Komagataeibacter xylinus</name>
    <name type="common">Gluconacetobacter xylinus</name>
    <dbReference type="NCBI Taxonomy" id="28448"/>
    <lineage>
        <taxon>Bacteria</taxon>
        <taxon>Pseudomonadati</taxon>
        <taxon>Pseudomonadota</taxon>
        <taxon>Alphaproteobacteria</taxon>
        <taxon>Acetobacterales</taxon>
        <taxon>Acetobacteraceae</taxon>
        <taxon>Komagataeibacter</taxon>
    </lineage>
</organism>
<keyword evidence="8 11" id="KW-0645">Protease</keyword>
<comment type="catalytic activity">
    <reaction evidence="1 11 13">
        <text>Release of N-terminal proline from a peptide.</text>
        <dbReference type="EC" id="3.4.11.5"/>
    </reaction>
</comment>
<evidence type="ECO:0000256" key="7">
    <source>
        <dbReference type="ARBA" id="ARBA00022490"/>
    </source>
</evidence>
<dbReference type="InterPro" id="IPR000073">
    <property type="entry name" value="AB_hydrolase_1"/>
</dbReference>
<evidence type="ECO:0000256" key="2">
    <source>
        <dbReference type="ARBA" id="ARBA00004496"/>
    </source>
</evidence>
<reference evidence="15 16" key="1">
    <citation type="journal article" date="2020" name="Carbohydr. Polym.">
        <title>Characterization and optimization of production of bacterial cellulose from strain CGMCC 17276 based on whole-genome analysis.</title>
        <authorList>
            <person name="Lu T."/>
            <person name="Gao H."/>
            <person name="Liao B."/>
            <person name="Wu J."/>
            <person name="Zhang W."/>
            <person name="Huang J."/>
            <person name="Liu M."/>
            <person name="Huang J."/>
            <person name="Chang Z."/>
            <person name="Jin M."/>
            <person name="Yi Z."/>
            <person name="Jiang D."/>
        </authorList>
    </citation>
    <scope>NUCLEOTIDE SEQUENCE [LARGE SCALE GENOMIC DNA]</scope>
    <source>
        <strain evidence="15 16">CGMCC 17276</strain>
    </source>
</reference>
<dbReference type="PIRSF" id="PIRSF006431">
    <property type="entry name" value="Pept_S33"/>
    <property type="match status" value="1"/>
</dbReference>
<dbReference type="PRINTS" id="PR00793">
    <property type="entry name" value="PROAMNOPTASE"/>
</dbReference>
<feature type="domain" description="AB hydrolase-1" evidence="14">
    <location>
        <begin position="38"/>
        <end position="296"/>
    </location>
</feature>
<evidence type="ECO:0000256" key="5">
    <source>
        <dbReference type="ARBA" id="ARBA00021843"/>
    </source>
</evidence>
<dbReference type="OrthoDB" id="9796770at2"/>
<dbReference type="RefSeq" id="WP_159260755.1">
    <property type="nucleotide sequence ID" value="NZ_CP041348.1"/>
</dbReference>
<keyword evidence="9 11" id="KW-0378">Hydrolase</keyword>
<dbReference type="PANTHER" id="PTHR43722">
    <property type="entry name" value="PROLINE IMINOPEPTIDASE"/>
    <property type="match status" value="1"/>
</dbReference>
<evidence type="ECO:0000256" key="3">
    <source>
        <dbReference type="ARBA" id="ARBA00010088"/>
    </source>
</evidence>
<evidence type="ECO:0000256" key="13">
    <source>
        <dbReference type="RuleBase" id="RU003421"/>
    </source>
</evidence>
<evidence type="ECO:0000256" key="12">
    <source>
        <dbReference type="PIRSR" id="PIRSR006431-1"/>
    </source>
</evidence>
<dbReference type="InterPro" id="IPR029058">
    <property type="entry name" value="AB_hydrolase_fold"/>
</dbReference>
<sequence>MPERFAYPPIDPYDHGWLDTGEGHRVYWELCGNPEGIPVVFVHGGPGGGCSAFQRRMFDPARYRILLFDQRGCGRSTPHASLEHNTTWHLVADMERLRELTGAERWMVFGGSWGSTLALAYAQTHPERVTALVMRGIFTLRRAELLWYYQEGASWLFPDQWEQFIAPIPPEEHGDLITAYNRRLTGPDSDERMKAAIAWSVWEGRTITLRPAPDTAIRHGDPRYALAFSRIENHYFINAGWLEEGQLIRNVDRIRHIPTIIVQGRYDVATPMRTAWDLHRAWPEADFQVIDIAGHAMTEPGILEALLAATDTMAERLG</sequence>
<evidence type="ECO:0000256" key="6">
    <source>
        <dbReference type="ARBA" id="ARBA00022438"/>
    </source>
</evidence>
<dbReference type="GO" id="GO:0006508">
    <property type="term" value="P:proteolysis"/>
    <property type="evidence" value="ECO:0007669"/>
    <property type="project" value="UniProtKB-KW"/>
</dbReference>
<dbReference type="EC" id="3.4.11.5" evidence="4 11"/>
<comment type="subcellular location">
    <subcellularLocation>
        <location evidence="2 11">Cytoplasm</location>
    </subcellularLocation>
</comment>
<keyword evidence="6 11" id="KW-0031">Aminopeptidase</keyword>
<dbReference type="GO" id="GO:0004177">
    <property type="term" value="F:aminopeptidase activity"/>
    <property type="evidence" value="ECO:0007669"/>
    <property type="project" value="UniProtKB-UniRule"/>
</dbReference>
<dbReference type="SUPFAM" id="SSF53474">
    <property type="entry name" value="alpha/beta-Hydrolases"/>
    <property type="match status" value="1"/>
</dbReference>
<dbReference type="InterPro" id="IPR002410">
    <property type="entry name" value="Peptidase_S33"/>
</dbReference>
<dbReference type="NCBIfam" id="TIGR01249">
    <property type="entry name" value="pro_imino_pep_1"/>
    <property type="match status" value="1"/>
</dbReference>
<feature type="active site" description="Nucleophile" evidence="12">
    <location>
        <position position="112"/>
    </location>
</feature>
<evidence type="ECO:0000256" key="8">
    <source>
        <dbReference type="ARBA" id="ARBA00022670"/>
    </source>
</evidence>
<feature type="active site" evidence="12">
    <location>
        <position position="267"/>
    </location>
</feature>